<feature type="transmembrane region" description="Helical" evidence="6">
    <location>
        <begin position="60"/>
        <end position="83"/>
    </location>
</feature>
<keyword evidence="3 6" id="KW-1133">Transmembrane helix</keyword>
<gene>
    <name evidence="7" type="ORF">ET989_07470</name>
</gene>
<evidence type="ECO:0000256" key="4">
    <source>
        <dbReference type="ARBA" id="ARBA00023136"/>
    </source>
</evidence>
<comment type="subcellular location">
    <subcellularLocation>
        <location evidence="1">Endomembrane system</location>
        <topology evidence="1">Multi-pass membrane protein</topology>
    </subcellularLocation>
</comment>
<feature type="transmembrane region" description="Helical" evidence="6">
    <location>
        <begin position="33"/>
        <end position="54"/>
    </location>
</feature>
<evidence type="ECO:0000256" key="1">
    <source>
        <dbReference type="ARBA" id="ARBA00004127"/>
    </source>
</evidence>
<keyword evidence="2 6" id="KW-0812">Transmembrane</keyword>
<evidence type="ECO:0000256" key="2">
    <source>
        <dbReference type="ARBA" id="ARBA00022692"/>
    </source>
</evidence>
<comment type="caution">
    <text evidence="7">The sequence shown here is derived from an EMBL/GenBank/DDBJ whole genome shotgun (WGS) entry which is preliminary data.</text>
</comment>
<accession>A0A4Q9KFR5</accession>
<dbReference type="PANTHER" id="PTHR31851">
    <property type="entry name" value="FE(2+)/MN(2+) TRANSPORTER PCL1"/>
    <property type="match status" value="1"/>
</dbReference>
<dbReference type="Pfam" id="PF01988">
    <property type="entry name" value="VIT1"/>
    <property type="match status" value="1"/>
</dbReference>
<organism evidence="7 8">
    <name type="scientific">Propioniciclava sinopodophylli</name>
    <dbReference type="NCBI Taxonomy" id="1837344"/>
    <lineage>
        <taxon>Bacteria</taxon>
        <taxon>Bacillati</taxon>
        <taxon>Actinomycetota</taxon>
        <taxon>Actinomycetes</taxon>
        <taxon>Propionibacteriales</taxon>
        <taxon>Propionibacteriaceae</taxon>
        <taxon>Propioniciclava</taxon>
    </lineage>
</organism>
<dbReference type="AlphaFoldDB" id="A0A4Q9KFR5"/>
<evidence type="ECO:0000313" key="8">
    <source>
        <dbReference type="Proteomes" id="UP000292373"/>
    </source>
</evidence>
<dbReference type="GO" id="GO:0012505">
    <property type="term" value="C:endomembrane system"/>
    <property type="evidence" value="ECO:0007669"/>
    <property type="project" value="UniProtKB-SubCell"/>
</dbReference>
<sequence length="246" mass="24486">MTGPVTTSAAVAGHTAAETGGGSHSSMLNKLRAGVLGANDGIVSVAAMVMGVAGATTDSFAILVAGVAGLSAGALSMAVGEYVSVSAQRDSERALLARERWELENLPDQELAELASLYEAKGLTPDLAHQVATQLTHHDALGAHAEAELGIDPDELVNPWHAAGASMGAFVLGALVPLLVMVLTAPSVRVWATAGAVVGALVLTGVLSARIGGARVLPAVVRVVSGGVLAMAITYAIGMLVGGGIA</sequence>
<dbReference type="GO" id="GO:0005384">
    <property type="term" value="F:manganese ion transmembrane transporter activity"/>
    <property type="evidence" value="ECO:0007669"/>
    <property type="project" value="InterPro"/>
</dbReference>
<evidence type="ECO:0000256" key="5">
    <source>
        <dbReference type="SAM" id="MobiDB-lite"/>
    </source>
</evidence>
<dbReference type="InterPro" id="IPR008217">
    <property type="entry name" value="Ccc1_fam"/>
</dbReference>
<dbReference type="Proteomes" id="UP000292373">
    <property type="component" value="Unassembled WGS sequence"/>
</dbReference>
<dbReference type="EMBL" id="SDMQ01000006">
    <property type="protein sequence ID" value="TBT85003.1"/>
    <property type="molecule type" value="Genomic_DNA"/>
</dbReference>
<feature type="region of interest" description="Disordered" evidence="5">
    <location>
        <begin position="1"/>
        <end position="25"/>
    </location>
</feature>
<evidence type="ECO:0000256" key="6">
    <source>
        <dbReference type="SAM" id="Phobius"/>
    </source>
</evidence>
<feature type="transmembrane region" description="Helical" evidence="6">
    <location>
        <begin position="162"/>
        <end position="184"/>
    </location>
</feature>
<protein>
    <submittedName>
        <fullName evidence="7">VIT family protein</fullName>
    </submittedName>
</protein>
<reference evidence="7 8" key="1">
    <citation type="submission" date="2019-01" db="EMBL/GenBank/DDBJ databases">
        <title>Lactibacter flavus gen. nov., sp. nov., a novel bacterium of the family Propionibacteriaceae isolated from raw milk and dairy products.</title>
        <authorList>
            <person name="Huptas C."/>
            <person name="Wenning M."/>
            <person name="Breitenwieser F."/>
            <person name="Doll E."/>
            <person name="Von Neubeck M."/>
            <person name="Busse H.-J."/>
            <person name="Scherer S."/>
        </authorList>
    </citation>
    <scope>NUCLEOTIDE SEQUENCE [LARGE SCALE GENOMIC DNA]</scope>
    <source>
        <strain evidence="7 8">KCTC 33808</strain>
    </source>
</reference>
<dbReference type="CDD" id="cd02432">
    <property type="entry name" value="Nodulin-21_like_1"/>
    <property type="match status" value="1"/>
</dbReference>
<evidence type="ECO:0000313" key="7">
    <source>
        <dbReference type="EMBL" id="TBT85003.1"/>
    </source>
</evidence>
<evidence type="ECO:0000256" key="3">
    <source>
        <dbReference type="ARBA" id="ARBA00022989"/>
    </source>
</evidence>
<feature type="transmembrane region" description="Helical" evidence="6">
    <location>
        <begin position="223"/>
        <end position="245"/>
    </location>
</feature>
<dbReference type="OrthoDB" id="188924at2"/>
<keyword evidence="8" id="KW-1185">Reference proteome</keyword>
<dbReference type="GO" id="GO:0030026">
    <property type="term" value="P:intracellular manganese ion homeostasis"/>
    <property type="evidence" value="ECO:0007669"/>
    <property type="project" value="InterPro"/>
</dbReference>
<dbReference type="RefSeq" id="WP_131167916.1">
    <property type="nucleotide sequence ID" value="NZ_SDMQ01000006.1"/>
</dbReference>
<feature type="transmembrane region" description="Helical" evidence="6">
    <location>
        <begin position="190"/>
        <end position="211"/>
    </location>
</feature>
<keyword evidence="4 6" id="KW-0472">Membrane</keyword>
<name>A0A4Q9KFR5_9ACTN</name>
<proteinExistence type="predicted"/>